<evidence type="ECO:0000256" key="8">
    <source>
        <dbReference type="ARBA" id="ARBA00032386"/>
    </source>
</evidence>
<dbReference type="RefSeq" id="WP_121003460.1">
    <property type="nucleotide sequence ID" value="NZ_RBXO01000001.1"/>
</dbReference>
<dbReference type="AlphaFoldDB" id="A0A495VVB9"/>
<dbReference type="PANTHER" id="PTHR18964:SF173">
    <property type="entry name" value="GLUCOKINASE"/>
    <property type="match status" value="1"/>
</dbReference>
<dbReference type="GO" id="GO:0005737">
    <property type="term" value="C:cytoplasm"/>
    <property type="evidence" value="ECO:0007669"/>
    <property type="project" value="InterPro"/>
</dbReference>
<keyword evidence="5" id="KW-0547">Nucleotide-binding</keyword>
<dbReference type="NCBIfam" id="TIGR00744">
    <property type="entry name" value="ROK_glcA_fam"/>
    <property type="match status" value="1"/>
</dbReference>
<dbReference type="InterPro" id="IPR049874">
    <property type="entry name" value="ROK_cs"/>
</dbReference>
<evidence type="ECO:0000256" key="7">
    <source>
        <dbReference type="ARBA" id="ARBA00022840"/>
    </source>
</evidence>
<sequence length="323" mass="33148">MLTVGVDVGGTSVRAGVVDADGAVLDTARAPTPSGEESLEEAIGAAVAEVASRHRVGAVGLAVAGFVAADRRRVLFAPHLAWRQAPVAERIARRVGLPVVLEHDANAAALAEHRFGAARGARIASLVALGTGIGGALLVDGEVFRGAHGVAPELGHLRLVPDGRPCPCGRHGCWERYCSGTALAATAVELLARHPGGSTLLAREALGDSRAVTGRRVAAAARDGDPLAERAMSDLARWLGEGLALVADVYDPEVVVIGGGVSESAPLFLDEARERYASVVTGAGHRPLARIRTAQLGDDAGIVGVAVLARELVASRSVRNGCR</sequence>
<evidence type="ECO:0000256" key="4">
    <source>
        <dbReference type="ARBA" id="ARBA00022679"/>
    </source>
</evidence>
<dbReference type="PANTHER" id="PTHR18964">
    <property type="entry name" value="ROK (REPRESSOR, ORF, KINASE) FAMILY"/>
    <property type="match status" value="1"/>
</dbReference>
<evidence type="ECO:0000256" key="5">
    <source>
        <dbReference type="ARBA" id="ARBA00022741"/>
    </source>
</evidence>
<keyword evidence="10" id="KW-1185">Reference proteome</keyword>
<keyword evidence="6 9" id="KW-0418">Kinase</keyword>
<dbReference type="Proteomes" id="UP000282084">
    <property type="component" value="Unassembled WGS sequence"/>
</dbReference>
<protein>
    <recommendedName>
        <fullName evidence="3">Glucokinase</fullName>
        <ecNumber evidence="2">2.7.1.2</ecNumber>
    </recommendedName>
    <alternativeName>
        <fullName evidence="8">Glucose kinase</fullName>
    </alternativeName>
</protein>
<dbReference type="InterPro" id="IPR004654">
    <property type="entry name" value="ROK_glcA"/>
</dbReference>
<dbReference type="InterPro" id="IPR043129">
    <property type="entry name" value="ATPase_NBD"/>
</dbReference>
<dbReference type="PROSITE" id="PS01125">
    <property type="entry name" value="ROK"/>
    <property type="match status" value="1"/>
</dbReference>
<name>A0A495VVB9_9PSEU</name>
<evidence type="ECO:0000313" key="9">
    <source>
        <dbReference type="EMBL" id="RKT53302.1"/>
    </source>
</evidence>
<reference evidence="9 10" key="1">
    <citation type="submission" date="2018-10" db="EMBL/GenBank/DDBJ databases">
        <title>Sequencing the genomes of 1000 actinobacteria strains.</title>
        <authorList>
            <person name="Klenk H.-P."/>
        </authorList>
    </citation>
    <scope>NUCLEOTIDE SEQUENCE [LARGE SCALE GENOMIC DNA]</scope>
    <source>
        <strain evidence="9 10">DSM 43800</strain>
    </source>
</reference>
<dbReference type="Gene3D" id="3.30.420.40">
    <property type="match status" value="2"/>
</dbReference>
<evidence type="ECO:0000256" key="1">
    <source>
        <dbReference type="ARBA" id="ARBA00006479"/>
    </source>
</evidence>
<evidence type="ECO:0000256" key="2">
    <source>
        <dbReference type="ARBA" id="ARBA00012323"/>
    </source>
</evidence>
<dbReference type="InterPro" id="IPR000600">
    <property type="entry name" value="ROK"/>
</dbReference>
<accession>A0A495VVB9</accession>
<comment type="caution">
    <text evidence="9">The sequence shown here is derived from an EMBL/GenBank/DDBJ whole genome shotgun (WGS) entry which is preliminary data.</text>
</comment>
<dbReference type="GO" id="GO:0004340">
    <property type="term" value="F:glucokinase activity"/>
    <property type="evidence" value="ECO:0007669"/>
    <property type="project" value="UniProtKB-EC"/>
</dbReference>
<dbReference type="EC" id="2.7.1.2" evidence="2"/>
<dbReference type="SUPFAM" id="SSF53067">
    <property type="entry name" value="Actin-like ATPase domain"/>
    <property type="match status" value="1"/>
</dbReference>
<evidence type="ECO:0000256" key="6">
    <source>
        <dbReference type="ARBA" id="ARBA00022777"/>
    </source>
</evidence>
<dbReference type="Pfam" id="PF00480">
    <property type="entry name" value="ROK"/>
    <property type="match status" value="1"/>
</dbReference>
<evidence type="ECO:0000313" key="10">
    <source>
        <dbReference type="Proteomes" id="UP000282084"/>
    </source>
</evidence>
<proteinExistence type="inferred from homology"/>
<dbReference type="EMBL" id="RBXO01000001">
    <property type="protein sequence ID" value="RKT53302.1"/>
    <property type="molecule type" value="Genomic_DNA"/>
</dbReference>
<dbReference type="GO" id="GO:0005524">
    <property type="term" value="F:ATP binding"/>
    <property type="evidence" value="ECO:0007669"/>
    <property type="project" value="UniProtKB-KW"/>
</dbReference>
<gene>
    <name evidence="9" type="ORF">C8E97_1861</name>
</gene>
<dbReference type="OrthoDB" id="9810372at2"/>
<keyword evidence="4" id="KW-0808">Transferase</keyword>
<organism evidence="9 10">
    <name type="scientific">Saccharothrix australiensis</name>
    <dbReference type="NCBI Taxonomy" id="2072"/>
    <lineage>
        <taxon>Bacteria</taxon>
        <taxon>Bacillati</taxon>
        <taxon>Actinomycetota</taxon>
        <taxon>Actinomycetes</taxon>
        <taxon>Pseudonocardiales</taxon>
        <taxon>Pseudonocardiaceae</taxon>
        <taxon>Saccharothrix</taxon>
    </lineage>
</organism>
<keyword evidence="7" id="KW-0067">ATP-binding</keyword>
<evidence type="ECO:0000256" key="3">
    <source>
        <dbReference type="ARBA" id="ARBA00014701"/>
    </source>
</evidence>
<dbReference type="GO" id="GO:0006096">
    <property type="term" value="P:glycolytic process"/>
    <property type="evidence" value="ECO:0007669"/>
    <property type="project" value="InterPro"/>
</dbReference>
<comment type="similarity">
    <text evidence="1">Belongs to the ROK (NagC/XylR) family.</text>
</comment>